<accession>A0A3G6IZQ5</accession>
<dbReference type="Gene3D" id="3.40.190.10">
    <property type="entry name" value="Periplasmic binding protein-like II"/>
    <property type="match status" value="1"/>
</dbReference>
<evidence type="ECO:0000256" key="1">
    <source>
        <dbReference type="SAM" id="SignalP"/>
    </source>
</evidence>
<dbReference type="EMBL" id="CP033897">
    <property type="protein sequence ID" value="AZA11177.1"/>
    <property type="molecule type" value="Genomic_DNA"/>
</dbReference>
<dbReference type="Proteomes" id="UP000271587">
    <property type="component" value="Chromosome"/>
</dbReference>
<dbReference type="PROSITE" id="PS51257">
    <property type="entry name" value="PROKAR_LIPOPROTEIN"/>
    <property type="match status" value="1"/>
</dbReference>
<organism evidence="2 3">
    <name type="scientific">Corynebacterium gerontici</name>
    <dbReference type="NCBI Taxonomy" id="2079234"/>
    <lineage>
        <taxon>Bacteria</taxon>
        <taxon>Bacillati</taxon>
        <taxon>Actinomycetota</taxon>
        <taxon>Actinomycetes</taxon>
        <taxon>Mycobacteriales</taxon>
        <taxon>Corynebacteriaceae</taxon>
        <taxon>Corynebacterium</taxon>
    </lineage>
</organism>
<dbReference type="OrthoDB" id="4423830at2"/>
<evidence type="ECO:0000313" key="3">
    <source>
        <dbReference type="Proteomes" id="UP000271587"/>
    </source>
</evidence>
<proteinExistence type="predicted"/>
<feature type="chain" id="PRO_5018102166" description="Substrate binding domain of ABC-type glycine betaine transport system" evidence="1">
    <location>
        <begin position="20"/>
        <end position="224"/>
    </location>
</feature>
<keyword evidence="3" id="KW-1185">Reference proteome</keyword>
<keyword evidence="1" id="KW-0732">Signal</keyword>
<dbReference type="RefSeq" id="WP_123933628.1">
    <property type="nucleotide sequence ID" value="NZ_CP033897.1"/>
</dbReference>
<protein>
    <recommendedName>
        <fullName evidence="4">Substrate binding domain of ABC-type glycine betaine transport system</fullName>
    </recommendedName>
</protein>
<dbReference type="AlphaFoldDB" id="A0A3G6IZQ5"/>
<evidence type="ECO:0000313" key="2">
    <source>
        <dbReference type="EMBL" id="AZA11177.1"/>
    </source>
</evidence>
<feature type="signal peptide" evidence="1">
    <location>
        <begin position="1"/>
        <end position="19"/>
    </location>
</feature>
<reference evidence="2 3" key="1">
    <citation type="submission" date="2018-11" db="EMBL/GenBank/DDBJ databases">
        <authorList>
            <person name="Kleinhagauer T."/>
            <person name="Glaeser S.P."/>
            <person name="Spergser J."/>
            <person name="Ruckert C."/>
            <person name="Kaempfer P."/>
            <person name="Busse H.-J."/>
        </authorList>
    </citation>
    <scope>NUCLEOTIDE SEQUENCE [LARGE SCALE GENOMIC DNA]</scope>
    <source>
        <strain evidence="2 3">W8</strain>
    </source>
</reference>
<sequence length="224" mass="24175" precursor="true">MRVVLPLAVVLALGLGACASQEPNPPLQRAAVKDVVIGVERGDVTSELLAELYAQALHRKGRMTEFRDLKELAQTDAGQPVDFVAQGQIDLTVSCTGAVLALQDPNKAGELSTELQKQKQQEWSPAIQQDWSDATYEAMVGTLPGDVDAADPSRASSCKNSDTELPLSIVPIYKADVLNRQQRVGLNWVSGSISNEKLQELRDQTKSQELGAVVAAYLDEVGLH</sequence>
<gene>
    <name evidence="2" type="ORF">CGERO_04300</name>
</gene>
<evidence type="ECO:0008006" key="4">
    <source>
        <dbReference type="Google" id="ProtNLM"/>
    </source>
</evidence>
<name>A0A3G6IZQ5_9CORY</name>
<dbReference type="KEGG" id="cgk:CGERO_04300"/>